<evidence type="ECO:0000256" key="7">
    <source>
        <dbReference type="ARBA" id="ARBA00023157"/>
    </source>
</evidence>
<dbReference type="InterPro" id="IPR023753">
    <property type="entry name" value="FAD/NAD-binding_dom"/>
</dbReference>
<organism evidence="12 13">
    <name type="scientific">Roseobacter insulae</name>
    <dbReference type="NCBI Taxonomy" id="2859783"/>
    <lineage>
        <taxon>Bacteria</taxon>
        <taxon>Pseudomonadati</taxon>
        <taxon>Pseudomonadota</taxon>
        <taxon>Alphaproteobacteria</taxon>
        <taxon>Rhodobacterales</taxon>
        <taxon>Roseobacteraceae</taxon>
        <taxon>Roseobacter</taxon>
    </lineage>
</organism>
<feature type="domain" description="Pyridine nucleotide-disulphide oxidoreductase dimerisation" evidence="10">
    <location>
        <begin position="338"/>
        <end position="445"/>
    </location>
</feature>
<dbReference type="InterPro" id="IPR001100">
    <property type="entry name" value="Pyr_nuc-diS_OxRdtase"/>
</dbReference>
<keyword evidence="5" id="KW-0521">NADP</keyword>
<dbReference type="PANTHER" id="PTHR43014:SF2">
    <property type="entry name" value="MERCURIC REDUCTASE"/>
    <property type="match status" value="1"/>
</dbReference>
<keyword evidence="7" id="KW-1015">Disulfide bond</keyword>
<accession>A0A9X1FYT6</accession>
<evidence type="ECO:0000256" key="4">
    <source>
        <dbReference type="ARBA" id="ARBA00022827"/>
    </source>
</evidence>
<feature type="domain" description="FAD/NAD(P)-binding" evidence="11">
    <location>
        <begin position="7"/>
        <end position="317"/>
    </location>
</feature>
<dbReference type="PIRSF" id="PIRSF000350">
    <property type="entry name" value="Mercury_reductase_MerA"/>
    <property type="match status" value="1"/>
</dbReference>
<evidence type="ECO:0000256" key="1">
    <source>
        <dbReference type="ARBA" id="ARBA00001974"/>
    </source>
</evidence>
<dbReference type="FunFam" id="3.30.390.30:FF:000001">
    <property type="entry name" value="Dihydrolipoyl dehydrogenase"/>
    <property type="match status" value="1"/>
</dbReference>
<dbReference type="Pfam" id="PF07992">
    <property type="entry name" value="Pyr_redox_2"/>
    <property type="match status" value="1"/>
</dbReference>
<dbReference type="Proteomes" id="UP001138661">
    <property type="component" value="Unassembled WGS sequence"/>
</dbReference>
<evidence type="ECO:0000259" key="10">
    <source>
        <dbReference type="Pfam" id="PF02852"/>
    </source>
</evidence>
<proteinExistence type="inferred from homology"/>
<evidence type="ECO:0000313" key="13">
    <source>
        <dbReference type="Proteomes" id="UP001138661"/>
    </source>
</evidence>
<dbReference type="GO" id="GO:0050660">
    <property type="term" value="F:flavin adenine dinucleotide binding"/>
    <property type="evidence" value="ECO:0007669"/>
    <property type="project" value="TreeGrafter"/>
</dbReference>
<dbReference type="RefSeq" id="WP_219505806.1">
    <property type="nucleotide sequence ID" value="NZ_JAHXDN010000005.1"/>
</dbReference>
<comment type="caution">
    <text evidence="12">The sequence shown here is derived from an EMBL/GenBank/DDBJ whole genome shotgun (WGS) entry which is preliminary data.</text>
</comment>
<evidence type="ECO:0000256" key="9">
    <source>
        <dbReference type="RuleBase" id="RU003691"/>
    </source>
</evidence>
<dbReference type="AlphaFoldDB" id="A0A9X1FYT6"/>
<evidence type="ECO:0000256" key="8">
    <source>
        <dbReference type="ARBA" id="ARBA00023284"/>
    </source>
</evidence>
<comment type="similarity">
    <text evidence="2 9">Belongs to the class-I pyridine nucleotide-disulfide oxidoreductase family.</text>
</comment>
<name>A0A9X1FYT6_9RHOB</name>
<dbReference type="InterPro" id="IPR012999">
    <property type="entry name" value="Pyr_OxRdtase_I_AS"/>
</dbReference>
<keyword evidence="6 9" id="KW-0560">Oxidoreductase</keyword>
<dbReference type="Pfam" id="PF02852">
    <property type="entry name" value="Pyr_redox_dim"/>
    <property type="match status" value="1"/>
</dbReference>
<reference evidence="12" key="1">
    <citation type="submission" date="2021-07" db="EMBL/GenBank/DDBJ databases">
        <title>Roseobacter insulae sp. nov., isolated from a tidal flat.</title>
        <authorList>
            <person name="Park S."/>
            <person name="Yoon J.-H."/>
        </authorList>
    </citation>
    <scope>NUCLEOTIDE SEQUENCE</scope>
    <source>
        <strain evidence="12">YSTF-M11</strain>
    </source>
</reference>
<keyword evidence="13" id="KW-1185">Reference proteome</keyword>
<evidence type="ECO:0000313" key="12">
    <source>
        <dbReference type="EMBL" id="MBW4709862.1"/>
    </source>
</evidence>
<evidence type="ECO:0000256" key="6">
    <source>
        <dbReference type="ARBA" id="ARBA00023002"/>
    </source>
</evidence>
<keyword evidence="4 9" id="KW-0274">FAD</keyword>
<dbReference type="GO" id="GO:0016668">
    <property type="term" value="F:oxidoreductase activity, acting on a sulfur group of donors, NAD(P) as acceptor"/>
    <property type="evidence" value="ECO:0007669"/>
    <property type="project" value="InterPro"/>
</dbReference>
<keyword evidence="3 9" id="KW-0285">Flavoprotein</keyword>
<keyword evidence="8 9" id="KW-0676">Redox-active center</keyword>
<sequence>MTHLKTDILIIGAGSGGLSVAAGAVQMGADVVLLEGHKMGGDCLNYGCVPSKALIASGKTAHRQRHAAAFGVADAAGTADYAAAKDHVADVIAQIAPVDSEERFEGLGVNVIREFGHFISPNQVKAGDTVITARRIVIATGSSPLVPPIPGLDKVPFVTNETLFDLREKPEHLLIIGGGPIGVEMAQAHRRLGSKVTVIEGAKALGKDDPELAKVVLDSLREEGVVIEENAVACQIGGKPGAIDVTTEDGRSISGSHLLMAVGRKTNTDSLNLDAAGIRATDKGIKVDDALRTTNRRVYAIGDAAGGLQFTHVAGYHAGVIIRALLFALPSKAKTAHIPWVTYTDPELAQVGLTEAQARKEHGDKLEVVRFPYAHNDRAIAERQTKGFIKVMVVRARPVGVSIVGYQAGELINLWALALANKMKMSQIAAMVAPYPTIGEVNKRAAGAYFSPRLFESPVVKRIVGLVQRFVP</sequence>
<evidence type="ECO:0000256" key="2">
    <source>
        <dbReference type="ARBA" id="ARBA00007532"/>
    </source>
</evidence>
<dbReference type="GO" id="GO:0003955">
    <property type="term" value="F:NAD(P)H dehydrogenase (quinone) activity"/>
    <property type="evidence" value="ECO:0007669"/>
    <property type="project" value="TreeGrafter"/>
</dbReference>
<dbReference type="InterPro" id="IPR004099">
    <property type="entry name" value="Pyr_nucl-diS_OxRdtase_dimer"/>
</dbReference>
<comment type="cofactor">
    <cofactor evidence="1">
        <name>FAD</name>
        <dbReference type="ChEBI" id="CHEBI:57692"/>
    </cofactor>
</comment>
<dbReference type="PROSITE" id="PS00076">
    <property type="entry name" value="PYRIDINE_REDOX_1"/>
    <property type="match status" value="1"/>
</dbReference>
<protein>
    <submittedName>
        <fullName evidence="12">FAD-dependent oxidoreductase</fullName>
    </submittedName>
</protein>
<evidence type="ECO:0000256" key="3">
    <source>
        <dbReference type="ARBA" id="ARBA00022630"/>
    </source>
</evidence>
<evidence type="ECO:0000259" key="11">
    <source>
        <dbReference type="Pfam" id="PF07992"/>
    </source>
</evidence>
<dbReference type="PANTHER" id="PTHR43014">
    <property type="entry name" value="MERCURIC REDUCTASE"/>
    <property type="match status" value="1"/>
</dbReference>
<evidence type="ECO:0000256" key="5">
    <source>
        <dbReference type="ARBA" id="ARBA00022857"/>
    </source>
</evidence>
<gene>
    <name evidence="12" type="ORF">KX928_18935</name>
</gene>
<dbReference type="EMBL" id="JAHXDN010000005">
    <property type="protein sequence ID" value="MBW4709862.1"/>
    <property type="molecule type" value="Genomic_DNA"/>
</dbReference>